<evidence type="ECO:0000313" key="3">
    <source>
        <dbReference type="Proteomes" id="UP000654075"/>
    </source>
</evidence>
<name>A0A813DE92_POLGL</name>
<organism evidence="2 3">
    <name type="scientific">Polarella glacialis</name>
    <name type="common">Dinoflagellate</name>
    <dbReference type="NCBI Taxonomy" id="89957"/>
    <lineage>
        <taxon>Eukaryota</taxon>
        <taxon>Sar</taxon>
        <taxon>Alveolata</taxon>
        <taxon>Dinophyceae</taxon>
        <taxon>Suessiales</taxon>
        <taxon>Suessiaceae</taxon>
        <taxon>Polarella</taxon>
    </lineage>
</organism>
<dbReference type="AlphaFoldDB" id="A0A813DE92"/>
<reference evidence="2" key="1">
    <citation type="submission" date="2021-02" db="EMBL/GenBank/DDBJ databases">
        <authorList>
            <person name="Dougan E. K."/>
            <person name="Rhodes N."/>
            <person name="Thang M."/>
            <person name="Chan C."/>
        </authorList>
    </citation>
    <scope>NUCLEOTIDE SEQUENCE</scope>
</reference>
<protein>
    <submittedName>
        <fullName evidence="2">Uncharacterized protein</fullName>
    </submittedName>
</protein>
<feature type="region of interest" description="Disordered" evidence="1">
    <location>
        <begin position="60"/>
        <end position="90"/>
    </location>
</feature>
<evidence type="ECO:0000313" key="2">
    <source>
        <dbReference type="EMBL" id="CAE8584270.1"/>
    </source>
</evidence>
<feature type="non-terminal residue" evidence="2">
    <location>
        <position position="141"/>
    </location>
</feature>
<sequence length="141" mass="14861">AAPGSGLCFRTGGFSSIKGLSQEASGFSPSPGLACFGAQTVLGLGQQSFVCQVCGAGGHKYSSQGGDARGTATSNECQRPRISDPSEVASSADMLNASKGLQNQPAEQGPEFLDLFQMILRFYVNFCDRHFHPLRSDSYPC</sequence>
<dbReference type="EMBL" id="CAJNNV010001090">
    <property type="protein sequence ID" value="CAE8584270.1"/>
    <property type="molecule type" value="Genomic_DNA"/>
</dbReference>
<proteinExistence type="predicted"/>
<keyword evidence="3" id="KW-1185">Reference proteome</keyword>
<accession>A0A813DE92</accession>
<evidence type="ECO:0000256" key="1">
    <source>
        <dbReference type="SAM" id="MobiDB-lite"/>
    </source>
</evidence>
<dbReference type="Proteomes" id="UP000654075">
    <property type="component" value="Unassembled WGS sequence"/>
</dbReference>
<comment type="caution">
    <text evidence="2">The sequence shown here is derived from an EMBL/GenBank/DDBJ whole genome shotgun (WGS) entry which is preliminary data.</text>
</comment>
<feature type="compositionally biased region" description="Polar residues" evidence="1">
    <location>
        <begin position="61"/>
        <end position="77"/>
    </location>
</feature>
<gene>
    <name evidence="2" type="ORF">PGLA1383_LOCUS3204</name>
</gene>